<name>A0AAE0FH89_9CHLO</name>
<dbReference type="EMBL" id="LGRX02018621">
    <property type="protein sequence ID" value="KAK3259602.1"/>
    <property type="molecule type" value="Genomic_DNA"/>
</dbReference>
<evidence type="ECO:0000313" key="3">
    <source>
        <dbReference type="Proteomes" id="UP001190700"/>
    </source>
</evidence>
<dbReference type="PANTHER" id="PTHR38663">
    <property type="match status" value="1"/>
</dbReference>
<evidence type="ECO:0000256" key="1">
    <source>
        <dbReference type="SAM" id="MobiDB-lite"/>
    </source>
</evidence>
<proteinExistence type="predicted"/>
<sequence>MDSEQALVEQVSVIDLASCVQIVVIGAGREALHVVSRIPHKLHEDILVVDPAGCWLSSYFERLQRHEVDFLRFPVTQVPFPKVLGLQEFAKRSARTEETISSSGKFMPVPGSALFMDYCGKEVKALLSKVKVKQDTVTQLQPLTVDEAERVGLPEGMRVVMASGASVAAHQVVYCGNQSFSRTPAFMEPALASWLASGQSGASNRLLLAEEVDVRGLHLQGEKVLVVGGGMSAAQLACAALDHGAEQVTLMSRHNLKRQEFEKLEEPRARLKICVQARPHATVNRLMWRTLQGHLKQGRLQIEQECEVVQAQWDGGQWRVRTSLDSSPAPAAAETVSTTARGEAGPSKHAEAPSRSLNMDDIDDDDCPAVASSARDSHGLEAVAPEPEGVPCAGAEQSGGGSIADRIWVATGTYTDILADPLLSDLRSRSPVRVVGGLPLLQDDSLRWPGLPLYLMGAYTALSIGPMARLMPGYRFAAERVVPSMKSDALSAFKGEAPYALPAGALPIDLYDDEEEILDPDGVDDKQDEILEQQDGTPAWAQRCSG</sequence>
<dbReference type="SUPFAM" id="SSF51905">
    <property type="entry name" value="FAD/NAD(P)-binding domain"/>
    <property type="match status" value="2"/>
</dbReference>
<dbReference type="Gene3D" id="3.50.50.60">
    <property type="entry name" value="FAD/NAD(P)-binding domain"/>
    <property type="match status" value="1"/>
</dbReference>
<feature type="region of interest" description="Disordered" evidence="1">
    <location>
        <begin position="321"/>
        <end position="376"/>
    </location>
</feature>
<gene>
    <name evidence="2" type="ORF">CYMTET_31405</name>
</gene>
<protein>
    <recommendedName>
        <fullName evidence="4">L-ornithine N(5)-oxygenase</fullName>
    </recommendedName>
</protein>
<accession>A0AAE0FH89</accession>
<evidence type="ECO:0008006" key="4">
    <source>
        <dbReference type="Google" id="ProtNLM"/>
    </source>
</evidence>
<dbReference type="AlphaFoldDB" id="A0AAE0FH89"/>
<dbReference type="PANTHER" id="PTHR38663:SF1">
    <property type="entry name" value="L-ORNITHINE N(5)-MONOOXYGENASE"/>
    <property type="match status" value="1"/>
</dbReference>
<comment type="caution">
    <text evidence="2">The sequence shown here is derived from an EMBL/GenBank/DDBJ whole genome shotgun (WGS) entry which is preliminary data.</text>
</comment>
<feature type="region of interest" description="Disordered" evidence="1">
    <location>
        <begin position="518"/>
        <end position="546"/>
    </location>
</feature>
<keyword evidence="3" id="KW-1185">Reference proteome</keyword>
<reference evidence="2 3" key="1">
    <citation type="journal article" date="2015" name="Genome Biol. Evol.">
        <title>Comparative Genomics of a Bacterivorous Green Alga Reveals Evolutionary Causalities and Consequences of Phago-Mixotrophic Mode of Nutrition.</title>
        <authorList>
            <person name="Burns J.A."/>
            <person name="Paasch A."/>
            <person name="Narechania A."/>
            <person name="Kim E."/>
        </authorList>
    </citation>
    <scope>NUCLEOTIDE SEQUENCE [LARGE SCALE GENOMIC DNA]</scope>
    <source>
        <strain evidence="2 3">PLY_AMNH</strain>
    </source>
</reference>
<dbReference type="InterPro" id="IPR036188">
    <property type="entry name" value="FAD/NAD-bd_sf"/>
</dbReference>
<organism evidence="2 3">
    <name type="scientific">Cymbomonas tetramitiformis</name>
    <dbReference type="NCBI Taxonomy" id="36881"/>
    <lineage>
        <taxon>Eukaryota</taxon>
        <taxon>Viridiplantae</taxon>
        <taxon>Chlorophyta</taxon>
        <taxon>Pyramimonadophyceae</taxon>
        <taxon>Pyramimonadales</taxon>
        <taxon>Pyramimonadaceae</taxon>
        <taxon>Cymbomonas</taxon>
    </lineage>
</organism>
<evidence type="ECO:0000313" key="2">
    <source>
        <dbReference type="EMBL" id="KAK3259602.1"/>
    </source>
</evidence>
<dbReference type="Proteomes" id="UP001190700">
    <property type="component" value="Unassembled WGS sequence"/>
</dbReference>